<evidence type="ECO:0000256" key="2">
    <source>
        <dbReference type="ARBA" id="ARBA00022692"/>
    </source>
</evidence>
<gene>
    <name evidence="7" type="ORF">JF50_20680</name>
</gene>
<comment type="caution">
    <text evidence="7">The sequence shown here is derived from an EMBL/GenBank/DDBJ whole genome shotgun (WGS) entry which is preliminary data.</text>
</comment>
<evidence type="ECO:0000256" key="1">
    <source>
        <dbReference type="ARBA" id="ARBA00004370"/>
    </source>
</evidence>
<dbReference type="GO" id="GO:0016020">
    <property type="term" value="C:membrane"/>
    <property type="evidence" value="ECO:0007669"/>
    <property type="project" value="UniProtKB-SubCell"/>
</dbReference>
<dbReference type="InterPro" id="IPR010817">
    <property type="entry name" value="HemY_N"/>
</dbReference>
<comment type="subcellular location">
    <subcellularLocation>
        <location evidence="1">Membrane</location>
    </subcellularLocation>
</comment>
<feature type="domain" description="HemY N-terminal" evidence="6">
    <location>
        <begin position="26"/>
        <end position="130"/>
    </location>
</feature>
<evidence type="ECO:0000256" key="3">
    <source>
        <dbReference type="ARBA" id="ARBA00022989"/>
    </source>
</evidence>
<evidence type="ECO:0000256" key="5">
    <source>
        <dbReference type="SAM" id="Phobius"/>
    </source>
</evidence>
<dbReference type="AlphaFoldDB" id="A0A0C1MFN4"/>
<keyword evidence="3 5" id="KW-1133">Transmembrane helix</keyword>
<organism evidence="7 8">
    <name type="scientific">Pseudoalteromonas luteoviolacea</name>
    <dbReference type="NCBI Taxonomy" id="43657"/>
    <lineage>
        <taxon>Bacteria</taxon>
        <taxon>Pseudomonadati</taxon>
        <taxon>Pseudomonadota</taxon>
        <taxon>Gammaproteobacteria</taxon>
        <taxon>Alteromonadales</taxon>
        <taxon>Pseudoalteromonadaceae</taxon>
        <taxon>Pseudoalteromonas</taxon>
    </lineage>
</organism>
<evidence type="ECO:0000313" key="8">
    <source>
        <dbReference type="Proteomes" id="UP000031327"/>
    </source>
</evidence>
<name>A0A0C1MFN4_9GAMM</name>
<dbReference type="Pfam" id="PF07219">
    <property type="entry name" value="HemY_N"/>
    <property type="match status" value="1"/>
</dbReference>
<feature type="transmembrane region" description="Helical" evidence="5">
    <location>
        <begin position="44"/>
        <end position="70"/>
    </location>
</feature>
<keyword evidence="2 5" id="KW-0812">Transmembrane</keyword>
<evidence type="ECO:0000259" key="6">
    <source>
        <dbReference type="Pfam" id="PF07219"/>
    </source>
</evidence>
<reference evidence="7 8" key="1">
    <citation type="submission" date="2014-12" db="EMBL/GenBank/DDBJ databases">
        <title>Draft Genome Sequence of Pseudoalteromonas luteoviolacea HI1.</title>
        <authorList>
            <person name="Asahina A.Y."/>
            <person name="Hadfield M.G."/>
        </authorList>
    </citation>
    <scope>NUCLEOTIDE SEQUENCE [LARGE SCALE GENOMIC DNA]</scope>
    <source>
        <strain evidence="7 8">HI1</strain>
    </source>
</reference>
<dbReference type="OrthoDB" id="7067577at2"/>
<dbReference type="EMBL" id="JWIC01000008">
    <property type="protein sequence ID" value="KID55604.1"/>
    <property type="molecule type" value="Genomic_DNA"/>
</dbReference>
<proteinExistence type="predicted"/>
<dbReference type="RefSeq" id="WP_039611258.1">
    <property type="nucleotide sequence ID" value="NZ_JWIC01000008.1"/>
</dbReference>
<sequence>MIRWLLVAILFFIVMAGAHMLIDEKGYVLVSAGVYTIESTLVSLVFMLCLALAIGAIILKIGKAIWRVVVGVSKRRSKKRNARQEAALEQSMWALINGQEDSLSYALQKAEFPEKWRDMQCAIQAKAALYAGKKVVAREYLQQLSEPAQSKVSQLWLAAEQEGQALESLAPQAQMKKATPTQLHAYVSALLQAKDWDTLQSTIIQRHKQLHWSESQWDGFFTDYFSAIAQHTDKDLQALQGSLPRGLRAMSYPAFMAVCVRTGQLAPVRKELVKLLKKDQISELAEILQHLDGADIELRKLVQSKLKKQPEQSDLLFCLACLANGEGDHSLAAKIFDTLSSEPWQTLWQYQAQRAFAKTGQYEKAYLLLSDQYH</sequence>
<protein>
    <recommendedName>
        <fullName evidence="6">HemY N-terminal domain-containing protein</fullName>
    </recommendedName>
</protein>
<evidence type="ECO:0000313" key="7">
    <source>
        <dbReference type="EMBL" id="KID55604.1"/>
    </source>
</evidence>
<accession>A0A0C1MFN4</accession>
<dbReference type="Proteomes" id="UP000031327">
    <property type="component" value="Unassembled WGS sequence"/>
</dbReference>
<evidence type="ECO:0000256" key="4">
    <source>
        <dbReference type="ARBA" id="ARBA00023136"/>
    </source>
</evidence>
<keyword evidence="4 5" id="KW-0472">Membrane</keyword>